<dbReference type="Gene3D" id="3.40.640.10">
    <property type="entry name" value="Type I PLP-dependent aspartate aminotransferase-like (Major domain)"/>
    <property type="match status" value="1"/>
</dbReference>
<dbReference type="PANTHER" id="PTHR48097">
    <property type="entry name" value="L-THREONINE ALDOLASE-RELATED"/>
    <property type="match status" value="1"/>
</dbReference>
<name>B1C2Z1_9FIRM</name>
<dbReference type="Proteomes" id="UP000004910">
    <property type="component" value="Unassembled WGS sequence"/>
</dbReference>
<comment type="cofactor">
    <cofactor evidence="1">
        <name>pyridoxal 5'-phosphate</name>
        <dbReference type="ChEBI" id="CHEBI:597326"/>
    </cofactor>
</comment>
<proteinExistence type="inferred from homology"/>
<comment type="similarity">
    <text evidence="2">Belongs to the threonine aldolase family.</text>
</comment>
<dbReference type="InterPro" id="IPR015422">
    <property type="entry name" value="PyrdxlP-dep_Trfase_small"/>
</dbReference>
<evidence type="ECO:0000259" key="4">
    <source>
        <dbReference type="Pfam" id="PF01212"/>
    </source>
</evidence>
<evidence type="ECO:0000256" key="3">
    <source>
        <dbReference type="ARBA" id="ARBA00022898"/>
    </source>
</evidence>
<protein>
    <submittedName>
        <fullName evidence="5">Beta-eliminating lyase</fullName>
    </submittedName>
</protein>
<dbReference type="GO" id="GO:0016829">
    <property type="term" value="F:lyase activity"/>
    <property type="evidence" value="ECO:0007669"/>
    <property type="project" value="UniProtKB-KW"/>
</dbReference>
<keyword evidence="5" id="KW-0456">Lyase</keyword>
<dbReference type="InterPro" id="IPR015421">
    <property type="entry name" value="PyrdxlP-dep_Trfase_major"/>
</dbReference>
<dbReference type="STRING" id="428126.CLOSPI_01604"/>
<dbReference type="Gene3D" id="3.90.1150.10">
    <property type="entry name" value="Aspartate Aminotransferase, domain 1"/>
    <property type="match status" value="1"/>
</dbReference>
<sequence>MEFYIQEDRGIIMYSFTNDYSEGAHYRIIEALSKINNEQNTGYGLDQYCYETTNILKKQMENDNVDIHYLVGGTQTNATFIASALKPYQAVIAVDSGHINVHETGAIEATGHKVLTKVHKDGKLTTEIIKKIIEEHQDEHMVQPKMVYISQTTEYGTVYTLNELKEIYYFCKKNQLYLYVDGARLGSALAIKGTPTLKDLSNYSDAFYIGGTKMGALFGECLVIVNDDLKNDFRYNIKQRGAMLAKGWLLGAQFKELFSNNLYLEIGIHENKMADILREGLKDYDMYVESPSNQVFPILPKDLITKLQRNYSFNVMNKIDENHYCIRLVTSWATQKKDVDNFIKTVKQYTKDYNL</sequence>
<evidence type="ECO:0000256" key="1">
    <source>
        <dbReference type="ARBA" id="ARBA00001933"/>
    </source>
</evidence>
<dbReference type="Pfam" id="PF01212">
    <property type="entry name" value="Beta_elim_lyase"/>
    <property type="match status" value="1"/>
</dbReference>
<gene>
    <name evidence="5" type="ORF">CLOSPI_01604</name>
</gene>
<dbReference type="InterPro" id="IPR015424">
    <property type="entry name" value="PyrdxlP-dep_Trfase"/>
</dbReference>
<dbReference type="SUPFAM" id="SSF53383">
    <property type="entry name" value="PLP-dependent transferases"/>
    <property type="match status" value="1"/>
</dbReference>
<dbReference type="AlphaFoldDB" id="B1C2Z1"/>
<evidence type="ECO:0000256" key="2">
    <source>
        <dbReference type="ARBA" id="ARBA00006966"/>
    </source>
</evidence>
<reference evidence="5" key="2">
    <citation type="submission" date="2014-06" db="EMBL/GenBank/DDBJ databases">
        <title>Draft genome sequence of Clostridium spiroforme (DSM 1552).</title>
        <authorList>
            <person name="Sudarsanam P."/>
            <person name="Ley R."/>
            <person name="Guruge J."/>
            <person name="Turnbaugh P.J."/>
            <person name="Mahowald M."/>
            <person name="Liep D."/>
            <person name="Gordon J."/>
        </authorList>
    </citation>
    <scope>NUCLEOTIDE SEQUENCE</scope>
    <source>
        <strain evidence="5">DSM 1552</strain>
    </source>
</reference>
<feature type="domain" description="Aromatic amino acid beta-eliminating lyase/threonine aldolase" evidence="4">
    <location>
        <begin position="42"/>
        <end position="256"/>
    </location>
</feature>
<dbReference type="eggNOG" id="COG2008">
    <property type="taxonomic scope" value="Bacteria"/>
</dbReference>
<keyword evidence="6" id="KW-1185">Reference proteome</keyword>
<comment type="caution">
    <text evidence="5">The sequence shown here is derived from an EMBL/GenBank/DDBJ whole genome shotgun (WGS) entry which is preliminary data.</text>
</comment>
<evidence type="ECO:0000313" key="6">
    <source>
        <dbReference type="Proteomes" id="UP000004910"/>
    </source>
</evidence>
<dbReference type="PANTHER" id="PTHR48097:SF5">
    <property type="entry name" value="LOW SPECIFICITY L-THREONINE ALDOLASE"/>
    <property type="match status" value="1"/>
</dbReference>
<accession>B1C2Z1</accession>
<evidence type="ECO:0000313" key="5">
    <source>
        <dbReference type="EMBL" id="EDS74549.1"/>
    </source>
</evidence>
<keyword evidence="3" id="KW-0663">Pyridoxal phosphate</keyword>
<reference evidence="5" key="1">
    <citation type="submission" date="2008-02" db="EMBL/GenBank/DDBJ databases">
        <authorList>
            <person name="Fulton L."/>
            <person name="Clifton S."/>
            <person name="Fulton B."/>
            <person name="Xu J."/>
            <person name="Minx P."/>
            <person name="Pepin K.H."/>
            <person name="Johnson M."/>
            <person name="Thiruvilangam P."/>
            <person name="Bhonagiri V."/>
            <person name="Nash W.E."/>
            <person name="Mardis E.R."/>
            <person name="Wilson R.K."/>
        </authorList>
    </citation>
    <scope>NUCLEOTIDE SEQUENCE [LARGE SCALE GENOMIC DNA]</scope>
    <source>
        <strain evidence="5">DSM 1552</strain>
    </source>
</reference>
<organism evidence="5 6">
    <name type="scientific">Thomasclavelia spiroformis DSM 1552</name>
    <dbReference type="NCBI Taxonomy" id="428126"/>
    <lineage>
        <taxon>Bacteria</taxon>
        <taxon>Bacillati</taxon>
        <taxon>Bacillota</taxon>
        <taxon>Erysipelotrichia</taxon>
        <taxon>Erysipelotrichales</taxon>
        <taxon>Coprobacillaceae</taxon>
        <taxon>Thomasclavelia</taxon>
    </lineage>
</organism>
<dbReference type="InterPro" id="IPR001597">
    <property type="entry name" value="ArAA_b-elim_lyase/Thr_aldolase"/>
</dbReference>
<dbReference type="GO" id="GO:0006520">
    <property type="term" value="P:amino acid metabolic process"/>
    <property type="evidence" value="ECO:0007669"/>
    <property type="project" value="InterPro"/>
</dbReference>
<dbReference type="EMBL" id="ABIK02000013">
    <property type="protein sequence ID" value="EDS74549.1"/>
    <property type="molecule type" value="Genomic_DNA"/>
</dbReference>
<dbReference type="HOGENOM" id="CLU_049619_1_0_9"/>